<evidence type="ECO:0000313" key="2">
    <source>
        <dbReference type="Proteomes" id="UP000007879"/>
    </source>
</evidence>
<keyword evidence="2" id="KW-1185">Reference proteome</keyword>
<reference evidence="2" key="1">
    <citation type="journal article" date="2010" name="Nature">
        <title>The Amphimedon queenslandica genome and the evolution of animal complexity.</title>
        <authorList>
            <person name="Srivastava M."/>
            <person name="Simakov O."/>
            <person name="Chapman J."/>
            <person name="Fahey B."/>
            <person name="Gauthier M.E."/>
            <person name="Mitros T."/>
            <person name="Richards G.S."/>
            <person name="Conaco C."/>
            <person name="Dacre M."/>
            <person name="Hellsten U."/>
            <person name="Larroux C."/>
            <person name="Putnam N.H."/>
            <person name="Stanke M."/>
            <person name="Adamska M."/>
            <person name="Darling A."/>
            <person name="Degnan S.M."/>
            <person name="Oakley T.H."/>
            <person name="Plachetzki D.C."/>
            <person name="Zhai Y."/>
            <person name="Adamski M."/>
            <person name="Calcino A."/>
            <person name="Cummins S.F."/>
            <person name="Goodstein D.M."/>
            <person name="Harris C."/>
            <person name="Jackson D.J."/>
            <person name="Leys S.P."/>
            <person name="Shu S."/>
            <person name="Woodcroft B.J."/>
            <person name="Vervoort M."/>
            <person name="Kosik K.S."/>
            <person name="Manning G."/>
            <person name="Degnan B.M."/>
            <person name="Rokhsar D.S."/>
        </authorList>
    </citation>
    <scope>NUCLEOTIDE SEQUENCE [LARGE SCALE GENOMIC DNA]</scope>
</reference>
<dbReference type="InParanoid" id="A0A1X7TIR1"/>
<dbReference type="Gene3D" id="3.30.420.40">
    <property type="match status" value="1"/>
</dbReference>
<dbReference type="Proteomes" id="UP000007879">
    <property type="component" value="Unassembled WGS sequence"/>
</dbReference>
<dbReference type="STRING" id="400682.A0A1X7TIR1"/>
<dbReference type="OrthoDB" id="2963168at2759"/>
<sequence>MATETGKNLKCPDKDSWPLLARRERKKDMNCQPRRIPESDSLEIKANHPTNVAAIDFGTTHCSLAYSTAASADETSSLKLGDYHARVPTAILLKRGKERLNSDGVVVGIECSVDSFGYVAQNKYQRLKRADNGKFLYFERMKMRLQHEKNVERSMKINSININNDCSEVNEWYLIEVIAYILCYLKDEFIKCISMAGATLTAQDFDWVITVPAIWQNKGKQMMREAGYLAGLCGSGQIFYLSCADKAPVQSSPCEINLSKLSLVPEPEAAALYCQAMNSSHVAKYCDKPSDGFHAPEQYIVLDIGGGTVDITAQERNKETGKIDVILAPQGNDCGGMVVNKEFGRILQKILGENETKEFFDLETSFQRLLYSDDGTLKALINFGLFNDFEVQKEIFGRSSDNDTDLVVKIPHKITQKYGMENIKKNLKKLNDSAIEIEEDSIYIKYSRVHDFFAPAVEGILDATRKALLELSKKEESSQFKTIYLVGGFGGCKYIYDKVKSFIIKEFPSMNYILIVPDSHRLAVAHGAVLYKKAPKINSRCLNRTYGLAVSVKYNPKAHSKEHFRYNEDGIPTCEDAFLTFLQKGTPVSSNEVAVDEVLPDIDIDRVISIPFYASEEPSLEYLTDRPSPGVIMPMAEKVGELQFELPKGDILHKDQRQFQVILDFSSVEIDATVRYLNTNTDIKTTLNFLI</sequence>
<dbReference type="AlphaFoldDB" id="A0A1X7TIR1"/>
<dbReference type="CDD" id="cd10229">
    <property type="entry name" value="ASKHA_NBD_HSP70_HSPA12"/>
    <property type="match status" value="1"/>
</dbReference>
<name>A0A1X7TIR1_AMPQE</name>
<organism evidence="1">
    <name type="scientific">Amphimedon queenslandica</name>
    <name type="common">Sponge</name>
    <dbReference type="NCBI Taxonomy" id="400682"/>
    <lineage>
        <taxon>Eukaryota</taxon>
        <taxon>Metazoa</taxon>
        <taxon>Porifera</taxon>
        <taxon>Demospongiae</taxon>
        <taxon>Heteroscleromorpha</taxon>
        <taxon>Haplosclerida</taxon>
        <taxon>Niphatidae</taxon>
        <taxon>Amphimedon</taxon>
    </lineage>
</organism>
<dbReference type="KEGG" id="aqu:105314785"/>
<dbReference type="eggNOG" id="KOG0101">
    <property type="taxonomic scope" value="Eukaryota"/>
</dbReference>
<protein>
    <submittedName>
        <fullName evidence="1">Uncharacterized protein</fullName>
    </submittedName>
</protein>
<accession>A0A1X7TIR1</accession>
<reference evidence="1" key="2">
    <citation type="submission" date="2017-05" db="UniProtKB">
        <authorList>
            <consortium name="EnsemblMetazoa"/>
        </authorList>
    </citation>
    <scope>IDENTIFICATION</scope>
</reference>
<dbReference type="SUPFAM" id="SSF53067">
    <property type="entry name" value="Actin-like ATPase domain"/>
    <property type="match status" value="2"/>
</dbReference>
<gene>
    <name evidence="1" type="primary">105314785</name>
</gene>
<dbReference type="EnsemblMetazoa" id="Aqu2.1.14603_001">
    <property type="protein sequence ID" value="Aqu2.1.14603_001"/>
    <property type="gene ID" value="Aqu2.1.14603"/>
</dbReference>
<dbReference type="PANTHER" id="PTHR14187:SF5">
    <property type="entry name" value="HEAT SHOCK 70 KDA PROTEIN 12A"/>
    <property type="match status" value="1"/>
</dbReference>
<proteinExistence type="predicted"/>
<dbReference type="EnsemblMetazoa" id="XM_011409156.2">
    <property type="protein sequence ID" value="XP_011407458.1"/>
    <property type="gene ID" value="LOC105314785"/>
</dbReference>
<dbReference type="InterPro" id="IPR043129">
    <property type="entry name" value="ATPase_NBD"/>
</dbReference>
<evidence type="ECO:0000313" key="1">
    <source>
        <dbReference type="EnsemblMetazoa" id="Aqu2.1.14603_001"/>
    </source>
</evidence>
<dbReference type="PANTHER" id="PTHR14187">
    <property type="entry name" value="ALPHA KINASE/ELONGATION FACTOR 2 KINASE"/>
    <property type="match status" value="1"/>
</dbReference>